<evidence type="ECO:0000256" key="1">
    <source>
        <dbReference type="SAM" id="MobiDB-lite"/>
    </source>
</evidence>
<gene>
    <name evidence="3" type="ORF">S1361_05485</name>
</gene>
<sequence>MPGAGLTALRAAMTAFFALDGFLFAGWVVRIPDIKHQTHASTGALGLALPGVSAGAVLTMTLSVGRLVLPAHRPDQRGGAGRRRRRHRGVDPPGSGPVTPWHGRVVGRARR</sequence>
<keyword evidence="2" id="KW-0472">Membrane</keyword>
<organism evidence="3 4">
    <name type="scientific">Streptomyces cyanogenus</name>
    <dbReference type="NCBI Taxonomy" id="80860"/>
    <lineage>
        <taxon>Bacteria</taxon>
        <taxon>Bacillati</taxon>
        <taxon>Actinomycetota</taxon>
        <taxon>Actinomycetes</taxon>
        <taxon>Kitasatosporales</taxon>
        <taxon>Streptomycetaceae</taxon>
        <taxon>Streptomyces</taxon>
    </lineage>
</organism>
<evidence type="ECO:0000313" key="3">
    <source>
        <dbReference type="EMBL" id="QTD96793.1"/>
    </source>
</evidence>
<evidence type="ECO:0000313" key="4">
    <source>
        <dbReference type="Proteomes" id="UP000663908"/>
    </source>
</evidence>
<keyword evidence="4" id="KW-1185">Reference proteome</keyword>
<dbReference type="EMBL" id="CP071839">
    <property type="protein sequence ID" value="QTD96793.1"/>
    <property type="molecule type" value="Genomic_DNA"/>
</dbReference>
<reference evidence="3 4" key="1">
    <citation type="submission" date="2021-03" db="EMBL/GenBank/DDBJ databases">
        <title>Complete genome sequence of Streptomyces cyanogenus S136, producer of anticancer angucycline landomycin A.</title>
        <authorList>
            <person name="Hrab P."/>
            <person name="Ruckert C."/>
            <person name="Busche T."/>
            <person name="Ostash I."/>
            <person name="Kalinowski J."/>
            <person name="Fedorenko V."/>
            <person name="Yushchuk O."/>
            <person name="Ostash B."/>
        </authorList>
    </citation>
    <scope>NUCLEOTIDE SEQUENCE [LARGE SCALE GENOMIC DNA]</scope>
    <source>
        <strain evidence="3 4">S136</strain>
    </source>
</reference>
<proteinExistence type="predicted"/>
<keyword evidence="2" id="KW-0812">Transmembrane</keyword>
<feature type="region of interest" description="Disordered" evidence="1">
    <location>
        <begin position="71"/>
        <end position="111"/>
    </location>
</feature>
<evidence type="ECO:0000256" key="2">
    <source>
        <dbReference type="SAM" id="Phobius"/>
    </source>
</evidence>
<name>A0ABX7TME5_STRCY</name>
<feature type="transmembrane region" description="Helical" evidence="2">
    <location>
        <begin position="47"/>
        <end position="69"/>
    </location>
</feature>
<accession>A0ABX7TME5</accession>
<feature type="transmembrane region" description="Helical" evidence="2">
    <location>
        <begin position="7"/>
        <end position="27"/>
    </location>
</feature>
<protein>
    <submittedName>
        <fullName evidence="3">Uncharacterized protein</fullName>
    </submittedName>
</protein>
<keyword evidence="2" id="KW-1133">Transmembrane helix</keyword>
<dbReference type="Proteomes" id="UP000663908">
    <property type="component" value="Chromosome"/>
</dbReference>